<sequence>MILLRANATMKRLLLIYFFYILFQVALLESPCETITYKQKNNVDFRCTQLTTLENNLNQAWTNTTSITIFDSNIPNISGHSFAKFGATLETLDLHESGIQTCDAEAFIGLTKLKKLMLWGNKLTNVPAEWLMNMYSLQTLDLSFNLIQWLDWRVFQMLPNLENFYFDYNQLSYIDYSLFAYLGNLKRVRFSKNPWKWPYRARLTWQLENQKVEISDMWEDWNWMNVVIKDCIESGRGELPSDKVLDCAVEKLLEFTYETFSAQERSSATGCSEQAKRLVHCMRPRNAIGDTDYETVRRILEDYSTILPPMQRALSPFPLK</sequence>
<evidence type="ECO:0000313" key="7">
    <source>
        <dbReference type="RefSeq" id="XP_011634782.1"/>
    </source>
</evidence>
<evidence type="ECO:0000313" key="8">
    <source>
        <dbReference type="RefSeq" id="XP_011634792.1"/>
    </source>
</evidence>
<evidence type="ECO:0000256" key="4">
    <source>
        <dbReference type="SAM" id="SignalP"/>
    </source>
</evidence>
<feature type="signal peptide" evidence="4">
    <location>
        <begin position="1"/>
        <end position="28"/>
    </location>
</feature>
<dbReference type="RefSeq" id="XP_011634792.1">
    <property type="nucleotide sequence ID" value="XM_011636490.2"/>
</dbReference>
<dbReference type="Pfam" id="PF13855">
    <property type="entry name" value="LRR_8"/>
    <property type="match status" value="1"/>
</dbReference>
<keyword evidence="2 4" id="KW-0732">Signal</keyword>
<dbReference type="InterPro" id="IPR050328">
    <property type="entry name" value="Dev_Immune_Receptor"/>
</dbReference>
<organism evidence="5 6">
    <name type="scientific">Pogonomyrmex barbatus</name>
    <name type="common">red harvester ant</name>
    <dbReference type="NCBI Taxonomy" id="144034"/>
    <lineage>
        <taxon>Eukaryota</taxon>
        <taxon>Metazoa</taxon>
        <taxon>Ecdysozoa</taxon>
        <taxon>Arthropoda</taxon>
        <taxon>Hexapoda</taxon>
        <taxon>Insecta</taxon>
        <taxon>Pterygota</taxon>
        <taxon>Neoptera</taxon>
        <taxon>Endopterygota</taxon>
        <taxon>Hymenoptera</taxon>
        <taxon>Apocrita</taxon>
        <taxon>Aculeata</taxon>
        <taxon>Formicoidea</taxon>
        <taxon>Formicidae</taxon>
        <taxon>Myrmicinae</taxon>
        <taxon>Pogonomyrmex</taxon>
    </lineage>
</organism>
<dbReference type="RefSeq" id="XP_011634775.1">
    <property type="nucleotide sequence ID" value="XM_011636473.2"/>
</dbReference>
<name>A0A6I9VZM5_9HYME</name>
<dbReference type="InterPro" id="IPR032675">
    <property type="entry name" value="LRR_dom_sf"/>
</dbReference>
<dbReference type="KEGG" id="pbar:105425625"/>
<dbReference type="Proteomes" id="UP000504615">
    <property type="component" value="Unplaced"/>
</dbReference>
<dbReference type="SMART" id="SM00369">
    <property type="entry name" value="LRR_TYP"/>
    <property type="match status" value="3"/>
</dbReference>
<dbReference type="GeneID" id="105425625"/>
<keyword evidence="3" id="KW-0677">Repeat</keyword>
<keyword evidence="1" id="KW-0433">Leucine-rich repeat</keyword>
<evidence type="ECO:0000256" key="2">
    <source>
        <dbReference type="ARBA" id="ARBA00022729"/>
    </source>
</evidence>
<dbReference type="AlphaFoldDB" id="A0A6I9VZM5"/>
<dbReference type="Gene3D" id="3.80.10.10">
    <property type="entry name" value="Ribonuclease Inhibitor"/>
    <property type="match status" value="1"/>
</dbReference>
<feature type="chain" id="PRO_5044636477" evidence="4">
    <location>
        <begin position="29"/>
        <end position="320"/>
    </location>
</feature>
<evidence type="ECO:0000313" key="6">
    <source>
        <dbReference type="RefSeq" id="XP_011634775.1"/>
    </source>
</evidence>
<proteinExistence type="predicted"/>
<reference evidence="6 7" key="1">
    <citation type="submission" date="2025-04" db="UniProtKB">
        <authorList>
            <consortium name="RefSeq"/>
        </authorList>
    </citation>
    <scope>IDENTIFICATION</scope>
</reference>
<protein>
    <submittedName>
        <fullName evidence="6 7">Leucine-rich repeat and transmembrane domain-containing protein 1</fullName>
    </submittedName>
</protein>
<dbReference type="RefSeq" id="XP_011634782.1">
    <property type="nucleotide sequence ID" value="XM_011636480.2"/>
</dbReference>
<gene>
    <name evidence="6 7 8" type="primary">LOC105425625</name>
</gene>
<dbReference type="SUPFAM" id="SSF52058">
    <property type="entry name" value="L domain-like"/>
    <property type="match status" value="1"/>
</dbReference>
<keyword evidence="6 7" id="KW-0472">Membrane</keyword>
<keyword evidence="6 7" id="KW-0812">Transmembrane</keyword>
<evidence type="ECO:0000256" key="1">
    <source>
        <dbReference type="ARBA" id="ARBA00022614"/>
    </source>
</evidence>
<dbReference type="PANTHER" id="PTHR24373">
    <property type="entry name" value="SLIT RELATED LEUCINE-RICH REPEAT NEURONAL PROTEIN"/>
    <property type="match status" value="1"/>
</dbReference>
<evidence type="ECO:0000313" key="5">
    <source>
        <dbReference type="Proteomes" id="UP000504615"/>
    </source>
</evidence>
<dbReference type="OrthoDB" id="676979at2759"/>
<dbReference type="InterPro" id="IPR003591">
    <property type="entry name" value="Leu-rich_rpt_typical-subtyp"/>
</dbReference>
<dbReference type="InterPro" id="IPR001611">
    <property type="entry name" value="Leu-rich_rpt"/>
</dbReference>
<dbReference type="PANTHER" id="PTHR24373:SF391">
    <property type="entry name" value="AGAP006644-PA"/>
    <property type="match status" value="1"/>
</dbReference>
<evidence type="ECO:0000256" key="3">
    <source>
        <dbReference type="ARBA" id="ARBA00022737"/>
    </source>
</evidence>
<keyword evidence="5" id="KW-1185">Reference proteome</keyword>
<accession>A0A6I9VZM5</accession>